<name>A0A9W9U9N8_PENBR</name>
<proteinExistence type="predicted"/>
<dbReference type="SUPFAM" id="SSF56112">
    <property type="entry name" value="Protein kinase-like (PK-like)"/>
    <property type="match status" value="1"/>
</dbReference>
<evidence type="ECO:0000259" key="1">
    <source>
        <dbReference type="Pfam" id="PF01636"/>
    </source>
</evidence>
<comment type="caution">
    <text evidence="2">The sequence shown here is derived from an EMBL/GenBank/DDBJ whole genome shotgun (WGS) entry which is preliminary data.</text>
</comment>
<feature type="non-terminal residue" evidence="2">
    <location>
        <position position="1"/>
    </location>
</feature>
<gene>
    <name evidence="2" type="ORF">N7452_008383</name>
</gene>
<protein>
    <recommendedName>
        <fullName evidence="1">Aminoglycoside phosphotransferase domain-containing protein</fullName>
    </recommendedName>
</protein>
<feature type="domain" description="Aminoglycoside phosphotransferase" evidence="1">
    <location>
        <begin position="105"/>
        <end position="295"/>
    </location>
</feature>
<dbReference type="Pfam" id="PF01636">
    <property type="entry name" value="APH"/>
    <property type="match status" value="1"/>
</dbReference>
<organism evidence="2 3">
    <name type="scientific">Penicillium brevicompactum</name>
    <dbReference type="NCBI Taxonomy" id="5074"/>
    <lineage>
        <taxon>Eukaryota</taxon>
        <taxon>Fungi</taxon>
        <taxon>Dikarya</taxon>
        <taxon>Ascomycota</taxon>
        <taxon>Pezizomycotina</taxon>
        <taxon>Eurotiomycetes</taxon>
        <taxon>Eurotiomycetidae</taxon>
        <taxon>Eurotiales</taxon>
        <taxon>Aspergillaceae</taxon>
        <taxon>Penicillium</taxon>
    </lineage>
</organism>
<dbReference type="EMBL" id="JAPZBQ010000005">
    <property type="protein sequence ID" value="KAJ5327993.1"/>
    <property type="molecule type" value="Genomic_DNA"/>
</dbReference>
<dbReference type="InterPro" id="IPR051678">
    <property type="entry name" value="AGP_Transferase"/>
</dbReference>
<dbReference type="CDD" id="cd05120">
    <property type="entry name" value="APH_ChoK_like"/>
    <property type="match status" value="1"/>
</dbReference>
<dbReference type="InterPro" id="IPR002575">
    <property type="entry name" value="Aminoglycoside_PTrfase"/>
</dbReference>
<dbReference type="PANTHER" id="PTHR21310:SF54">
    <property type="entry name" value="AMINOGLYCOSIDE PHOSPHOTRANSFERASE DOMAIN-CONTAINING PROTEIN"/>
    <property type="match status" value="1"/>
</dbReference>
<dbReference type="AlphaFoldDB" id="A0A9W9U9N8"/>
<dbReference type="InterPro" id="IPR011009">
    <property type="entry name" value="Kinase-like_dom_sf"/>
</dbReference>
<evidence type="ECO:0000313" key="3">
    <source>
        <dbReference type="Proteomes" id="UP001147695"/>
    </source>
</evidence>
<dbReference type="PANTHER" id="PTHR21310">
    <property type="entry name" value="AMINOGLYCOSIDE PHOSPHOTRANSFERASE-RELATED-RELATED"/>
    <property type="match status" value="1"/>
</dbReference>
<reference evidence="2" key="1">
    <citation type="submission" date="2022-12" db="EMBL/GenBank/DDBJ databases">
        <authorList>
            <person name="Petersen C."/>
        </authorList>
    </citation>
    <scope>NUCLEOTIDE SEQUENCE</scope>
    <source>
        <strain evidence="2">IBT 35673</strain>
    </source>
</reference>
<accession>A0A9W9U9N8</accession>
<sequence length="325" mass="36335">LAPNTRSPLFSLGTITTSSACYMTVSEGVGVEAGLHSSSHNKTRILYHSSFFKEHRATTLPTPTELRAINKESGNIRGTSFNRPPPVKFPSLGLIVKYGADATIVEAETQHMVHNKLKGKVPVPEVFGWTEDSGQVFIYMSLIEGETLEQRWGALNEEEREAVCRELNGMAKIWKTLDYPNHDHILYVGGLGNQPLNDIFLSSHPDLAGPFYGADAVQKFQDGCGIEIDGNVPVVFTHDDLVPPNIMLSSGPNPVVAAVIDFGQSGWYPAYWEYCKARRVGLRPQYFDEDLGEEWRTKYLPTILDKVDDETVYYPWLWFVLSHGI</sequence>
<reference evidence="2" key="2">
    <citation type="journal article" date="2023" name="IMA Fungus">
        <title>Comparative genomic study of the Penicillium genus elucidates a diverse pangenome and 15 lateral gene transfer events.</title>
        <authorList>
            <person name="Petersen C."/>
            <person name="Sorensen T."/>
            <person name="Nielsen M.R."/>
            <person name="Sondergaard T.E."/>
            <person name="Sorensen J.L."/>
            <person name="Fitzpatrick D.A."/>
            <person name="Frisvad J.C."/>
            <person name="Nielsen K.L."/>
        </authorList>
    </citation>
    <scope>NUCLEOTIDE SEQUENCE</scope>
    <source>
        <strain evidence="2">IBT 35673</strain>
    </source>
</reference>
<evidence type="ECO:0000313" key="2">
    <source>
        <dbReference type="EMBL" id="KAJ5327993.1"/>
    </source>
</evidence>
<dbReference type="Proteomes" id="UP001147695">
    <property type="component" value="Unassembled WGS sequence"/>
</dbReference>